<dbReference type="Pfam" id="PF13524">
    <property type="entry name" value="Glyco_trans_1_2"/>
    <property type="match status" value="1"/>
</dbReference>
<evidence type="ECO:0000313" key="2">
    <source>
        <dbReference type="EMBL" id="SEN12102.1"/>
    </source>
</evidence>
<reference evidence="2 3" key="1">
    <citation type="submission" date="2016-10" db="EMBL/GenBank/DDBJ databases">
        <authorList>
            <person name="de Groot N.N."/>
        </authorList>
    </citation>
    <scope>NUCLEOTIDE SEQUENCE [LARGE SCALE GENOMIC DNA]</scope>
    <source>
        <strain evidence="2 3">DSM 46701</strain>
    </source>
</reference>
<dbReference type="AlphaFoldDB" id="A0A1H8DXV1"/>
<feature type="domain" description="Spore protein YkvP/CgeB glycosyl transferase-like" evidence="1">
    <location>
        <begin position="190"/>
        <end position="301"/>
    </location>
</feature>
<dbReference type="InterPro" id="IPR055259">
    <property type="entry name" value="YkvP/CgeB_Glyco_trans-like"/>
</dbReference>
<dbReference type="EMBL" id="FOCQ01000006">
    <property type="protein sequence ID" value="SEN12102.1"/>
    <property type="molecule type" value="Genomic_DNA"/>
</dbReference>
<keyword evidence="3" id="KW-1185">Reference proteome</keyword>
<protein>
    <submittedName>
        <fullName evidence="2">Spore maturation protein CgeB</fullName>
    </submittedName>
</protein>
<organism evidence="2 3">
    <name type="scientific">Lihuaxuella thermophila</name>
    <dbReference type="NCBI Taxonomy" id="1173111"/>
    <lineage>
        <taxon>Bacteria</taxon>
        <taxon>Bacillati</taxon>
        <taxon>Bacillota</taxon>
        <taxon>Bacilli</taxon>
        <taxon>Bacillales</taxon>
        <taxon>Thermoactinomycetaceae</taxon>
        <taxon>Lihuaxuella</taxon>
    </lineage>
</organism>
<dbReference type="STRING" id="1173111.SAMN05444955_10634"/>
<dbReference type="RefSeq" id="WP_089967091.1">
    <property type="nucleotide sequence ID" value="NZ_FOCQ01000006.1"/>
</dbReference>
<gene>
    <name evidence="2" type="ORF">SAMN05444955_10634</name>
</gene>
<dbReference type="Proteomes" id="UP000199695">
    <property type="component" value="Unassembled WGS sequence"/>
</dbReference>
<evidence type="ECO:0000259" key="1">
    <source>
        <dbReference type="Pfam" id="PF13524"/>
    </source>
</evidence>
<name>A0A1H8DXV1_9BACL</name>
<proteinExistence type="predicted"/>
<dbReference type="OrthoDB" id="5121913at2"/>
<sequence>MFNLLILTADVSPFLYKNDWYLFEEVKKLTNCVVLTHDVFYKADCNIVELIKISSFQPDFILINEIMGGWYTKGCKNINIPIGYMVHDVQSNVDFRRKFLSENAISLIFSFIKHKFVELYPEFTDKFRWLPHHVNTSIFKDYGLQREINSLFMGNTSPLYPLRKKVIEKMRGQPGFVHHVHPGYLLQPGKDSKPVFVGEQYAKEINRAKMFFTCCSIYKYPLLKYFEVLACRTLLLADSCEELKELGFKPDKHFVEINEHNFYQKYLYYLNNEMKRNQIATDGHQFVTKYHSTRVRAQQLVKYIADILKK</sequence>
<evidence type="ECO:0000313" key="3">
    <source>
        <dbReference type="Proteomes" id="UP000199695"/>
    </source>
</evidence>
<accession>A0A1H8DXV1</accession>